<reference evidence="7" key="1">
    <citation type="submission" date="2018-07" db="EMBL/GenBank/DDBJ databases">
        <authorList>
            <person name="Kim H."/>
        </authorList>
    </citation>
    <scope>NUCLEOTIDE SEQUENCE [LARGE SCALE GENOMIC DNA]</scope>
    <source>
        <strain evidence="7">F02</strain>
    </source>
</reference>
<name>A0A345D9R3_9BURK</name>
<dbReference type="InterPro" id="IPR002376">
    <property type="entry name" value="Formyl_transf_N"/>
</dbReference>
<keyword evidence="3 4" id="KW-0658">Purine biosynthesis</keyword>
<dbReference type="GO" id="GO:0006189">
    <property type="term" value="P:'de novo' IMP biosynthetic process"/>
    <property type="evidence" value="ECO:0007669"/>
    <property type="project" value="UniProtKB-UniRule"/>
</dbReference>
<dbReference type="InterPro" id="IPR004607">
    <property type="entry name" value="GART"/>
</dbReference>
<dbReference type="Gene3D" id="3.40.50.170">
    <property type="entry name" value="Formyl transferase, N-terminal domain"/>
    <property type="match status" value="1"/>
</dbReference>
<feature type="binding site" evidence="4">
    <location>
        <begin position="80"/>
        <end position="83"/>
    </location>
    <ligand>
        <name>(6R)-10-formyltetrahydrofolate</name>
        <dbReference type="ChEBI" id="CHEBI:195366"/>
    </ligand>
</feature>
<comment type="pathway">
    <text evidence="1 4">Purine metabolism; IMP biosynthesis via de novo pathway; N(2)-formyl-N(1)-(5-phospho-D-ribosyl)glycinamide from N(1)-(5-phospho-D-ribosyl)glycinamide (10-formyl THF route): step 1/1.</text>
</comment>
<keyword evidence="2 4" id="KW-0808">Transferase</keyword>
<gene>
    <name evidence="4 6" type="primary">purN</name>
    <name evidence="6" type="ORF">DTO96_100820</name>
</gene>
<dbReference type="KEGG" id="hyf:DTO96_100820"/>
<dbReference type="InterPro" id="IPR036477">
    <property type="entry name" value="Formyl_transf_N_sf"/>
</dbReference>
<dbReference type="UniPathway" id="UPA00074">
    <property type="reaction ID" value="UER00126"/>
</dbReference>
<keyword evidence="7" id="KW-1185">Reference proteome</keyword>
<feature type="site" description="Raises pKa of active site His" evidence="4">
    <location>
        <position position="135"/>
    </location>
</feature>
<dbReference type="NCBIfam" id="TIGR00639">
    <property type="entry name" value="PurN"/>
    <property type="match status" value="1"/>
</dbReference>
<evidence type="ECO:0000259" key="5">
    <source>
        <dbReference type="Pfam" id="PF00551"/>
    </source>
</evidence>
<dbReference type="AlphaFoldDB" id="A0A345D9R3"/>
<comment type="catalytic activity">
    <reaction evidence="4">
        <text>N(1)-(5-phospho-beta-D-ribosyl)glycinamide + (6R)-10-formyltetrahydrofolate = N(2)-formyl-N(1)-(5-phospho-beta-D-ribosyl)glycinamide + (6S)-5,6,7,8-tetrahydrofolate + H(+)</text>
        <dbReference type="Rhea" id="RHEA:15053"/>
        <dbReference type="ChEBI" id="CHEBI:15378"/>
        <dbReference type="ChEBI" id="CHEBI:57453"/>
        <dbReference type="ChEBI" id="CHEBI:143788"/>
        <dbReference type="ChEBI" id="CHEBI:147286"/>
        <dbReference type="ChEBI" id="CHEBI:195366"/>
        <dbReference type="EC" id="2.1.2.2"/>
    </reaction>
</comment>
<feature type="active site" description="Proton donor" evidence="4">
    <location>
        <position position="99"/>
    </location>
</feature>
<comment type="function">
    <text evidence="4">Catalyzes the transfer of a formyl group from 10-formyltetrahydrofolate to 5-phospho-ribosyl-glycinamide (GAR), producing 5-phospho-ribosyl-N-formylglycinamide (FGAR) and tetrahydrofolate.</text>
</comment>
<dbReference type="GO" id="GO:0004644">
    <property type="term" value="F:phosphoribosylglycinamide formyltransferase activity"/>
    <property type="evidence" value="ECO:0007669"/>
    <property type="project" value="UniProtKB-UniRule"/>
</dbReference>
<proteinExistence type="inferred from homology"/>
<dbReference type="CDD" id="cd08645">
    <property type="entry name" value="FMT_core_GART"/>
    <property type="match status" value="1"/>
</dbReference>
<evidence type="ECO:0000313" key="6">
    <source>
        <dbReference type="EMBL" id="AXF85101.1"/>
    </source>
</evidence>
<sequence>MRALVQHVQKNNWEAQGIARVAAVISNKADAGGLAFAREQGIETRVINHRDFESRAAFDAQLQQIIDAFDPDVVFLAGFMRILTAELTTHYARRMFNIHPSILPNFKGLHTHAAALEAGVKIHGATVHGVTAELDHGPIVLQSAVPVLANDTEDTLGTRVLTTEHVIYPQVLDWWIKGQLEWDDAGITVHDVATQAHMSNFA</sequence>
<dbReference type="EC" id="2.1.2.2" evidence="4"/>
<evidence type="ECO:0000256" key="1">
    <source>
        <dbReference type="ARBA" id="ARBA00005054"/>
    </source>
</evidence>
<evidence type="ECO:0000256" key="2">
    <source>
        <dbReference type="ARBA" id="ARBA00022679"/>
    </source>
</evidence>
<dbReference type="PANTHER" id="PTHR43369:SF2">
    <property type="entry name" value="PHOSPHORIBOSYLGLYCINAMIDE FORMYLTRANSFERASE"/>
    <property type="match status" value="1"/>
</dbReference>
<feature type="binding site" evidence="4">
    <location>
        <position position="97"/>
    </location>
    <ligand>
        <name>(6R)-10-formyltetrahydrofolate</name>
        <dbReference type="ChEBI" id="CHEBI:195366"/>
    </ligand>
</feature>
<evidence type="ECO:0000313" key="7">
    <source>
        <dbReference type="Proteomes" id="UP000252182"/>
    </source>
</evidence>
<dbReference type="GO" id="GO:0005829">
    <property type="term" value="C:cytosol"/>
    <property type="evidence" value="ECO:0007669"/>
    <property type="project" value="TreeGrafter"/>
</dbReference>
<feature type="binding site" evidence="4">
    <location>
        <position position="55"/>
    </location>
    <ligand>
        <name>(6R)-10-formyltetrahydrofolate</name>
        <dbReference type="ChEBI" id="CHEBI:195366"/>
    </ligand>
</feature>
<dbReference type="Pfam" id="PF00551">
    <property type="entry name" value="Formyl_trans_N"/>
    <property type="match status" value="1"/>
</dbReference>
<evidence type="ECO:0000256" key="4">
    <source>
        <dbReference type="HAMAP-Rule" id="MF_01930"/>
    </source>
</evidence>
<dbReference type="EMBL" id="CP031124">
    <property type="protein sequence ID" value="AXF85101.1"/>
    <property type="molecule type" value="Genomic_DNA"/>
</dbReference>
<comment type="caution">
    <text evidence="4">Lacks conserved residue(s) required for the propagation of feature annotation.</text>
</comment>
<dbReference type="PANTHER" id="PTHR43369">
    <property type="entry name" value="PHOSPHORIBOSYLGLYCINAMIDE FORMYLTRANSFERASE"/>
    <property type="match status" value="1"/>
</dbReference>
<dbReference type="HAMAP" id="MF_01930">
    <property type="entry name" value="PurN"/>
    <property type="match status" value="1"/>
</dbReference>
<comment type="similarity">
    <text evidence="4">Belongs to the GART family.</text>
</comment>
<dbReference type="SUPFAM" id="SSF53328">
    <property type="entry name" value="Formyltransferase"/>
    <property type="match status" value="1"/>
</dbReference>
<protein>
    <recommendedName>
        <fullName evidence="4">Phosphoribosylglycinamide formyltransferase</fullName>
        <ecNumber evidence="4">2.1.2.2</ecNumber>
    </recommendedName>
    <alternativeName>
        <fullName evidence="4">5'-phosphoribosylglycinamide transformylase</fullName>
    </alternativeName>
    <alternativeName>
        <fullName evidence="4">GAR transformylase</fullName>
        <shortName evidence="4">GART</shortName>
    </alternativeName>
</protein>
<accession>A0A345D9R3</accession>
<organism evidence="6 7">
    <name type="scientific">Ephemeroptericola cinctiostellae</name>
    <dbReference type="NCBI Taxonomy" id="2268024"/>
    <lineage>
        <taxon>Bacteria</taxon>
        <taxon>Pseudomonadati</taxon>
        <taxon>Pseudomonadota</taxon>
        <taxon>Betaproteobacteria</taxon>
        <taxon>Burkholderiales</taxon>
        <taxon>Burkholderiaceae</taxon>
        <taxon>Ephemeroptericola</taxon>
    </lineage>
</organism>
<evidence type="ECO:0000256" key="3">
    <source>
        <dbReference type="ARBA" id="ARBA00022755"/>
    </source>
</evidence>
<feature type="domain" description="Formyl transferase N-terminal" evidence="5">
    <location>
        <begin position="3"/>
        <end position="172"/>
    </location>
</feature>
<dbReference type="Proteomes" id="UP000252182">
    <property type="component" value="Chromosome"/>
</dbReference>